<dbReference type="PANTHER" id="PTHR34894:SF5">
    <property type="entry name" value="EF-HAND DOMAIN-CONTAINING PROTEIN"/>
    <property type="match status" value="1"/>
</dbReference>
<feature type="coiled-coil region" evidence="2">
    <location>
        <begin position="478"/>
        <end position="526"/>
    </location>
</feature>
<feature type="domain" description="EF-hand" evidence="4">
    <location>
        <begin position="1556"/>
        <end position="1591"/>
    </location>
</feature>
<protein>
    <recommendedName>
        <fullName evidence="4">EF-hand domain-containing protein</fullName>
    </recommendedName>
</protein>
<accession>I7MG99</accession>
<dbReference type="PROSITE" id="PS50222">
    <property type="entry name" value="EF_HAND_2"/>
    <property type="match status" value="1"/>
</dbReference>
<feature type="compositionally biased region" description="Low complexity" evidence="3">
    <location>
        <begin position="1057"/>
        <end position="1072"/>
    </location>
</feature>
<dbReference type="GeneID" id="7823756"/>
<dbReference type="OrthoDB" id="301016at2759"/>
<keyword evidence="6" id="KW-1185">Reference proteome</keyword>
<dbReference type="GO" id="GO:0005509">
    <property type="term" value="F:calcium ion binding"/>
    <property type="evidence" value="ECO:0007669"/>
    <property type="project" value="InterPro"/>
</dbReference>
<feature type="region of interest" description="Disordered" evidence="3">
    <location>
        <begin position="814"/>
        <end position="836"/>
    </location>
</feature>
<dbReference type="KEGG" id="tet:TTHERM_00585130"/>
<dbReference type="InParanoid" id="I7MG99"/>
<keyword evidence="1" id="KW-0106">Calcium</keyword>
<evidence type="ECO:0000256" key="3">
    <source>
        <dbReference type="SAM" id="MobiDB-lite"/>
    </source>
</evidence>
<dbReference type="SUPFAM" id="SSF47473">
    <property type="entry name" value="EF-hand"/>
    <property type="match status" value="1"/>
</dbReference>
<organism evidence="5 6">
    <name type="scientific">Tetrahymena thermophila (strain SB210)</name>
    <dbReference type="NCBI Taxonomy" id="312017"/>
    <lineage>
        <taxon>Eukaryota</taxon>
        <taxon>Sar</taxon>
        <taxon>Alveolata</taxon>
        <taxon>Ciliophora</taxon>
        <taxon>Intramacronucleata</taxon>
        <taxon>Oligohymenophorea</taxon>
        <taxon>Hymenostomatida</taxon>
        <taxon>Tetrahymenina</taxon>
        <taxon>Tetrahymenidae</taxon>
        <taxon>Tetrahymena</taxon>
    </lineage>
</organism>
<dbReference type="InterPro" id="IPR018247">
    <property type="entry name" value="EF_Hand_1_Ca_BS"/>
</dbReference>
<keyword evidence="2" id="KW-0175">Coiled coil</keyword>
<evidence type="ECO:0000313" key="6">
    <source>
        <dbReference type="Proteomes" id="UP000009168"/>
    </source>
</evidence>
<dbReference type="PANTHER" id="PTHR34894">
    <property type="entry name" value="SAM-DEPENDENT METHYLTRANSFERASE RSMI, CONSERVED SITE"/>
    <property type="match status" value="1"/>
</dbReference>
<evidence type="ECO:0000256" key="2">
    <source>
        <dbReference type="SAM" id="Coils"/>
    </source>
</evidence>
<feature type="compositionally biased region" description="Polar residues" evidence="3">
    <location>
        <begin position="1"/>
        <end position="28"/>
    </location>
</feature>
<proteinExistence type="predicted"/>
<feature type="region of interest" description="Disordered" evidence="3">
    <location>
        <begin position="144"/>
        <end position="164"/>
    </location>
</feature>
<dbReference type="RefSeq" id="XP_001032618.2">
    <property type="nucleotide sequence ID" value="XM_001032618.2"/>
</dbReference>
<reference evidence="6" key="1">
    <citation type="journal article" date="2006" name="PLoS Biol.">
        <title>Macronuclear genome sequence of the ciliate Tetrahymena thermophila, a model eukaryote.</title>
        <authorList>
            <person name="Eisen J.A."/>
            <person name="Coyne R.S."/>
            <person name="Wu M."/>
            <person name="Wu D."/>
            <person name="Thiagarajan M."/>
            <person name="Wortman J.R."/>
            <person name="Badger J.H."/>
            <person name="Ren Q."/>
            <person name="Amedeo P."/>
            <person name="Jones K.M."/>
            <person name="Tallon L.J."/>
            <person name="Delcher A.L."/>
            <person name="Salzberg S.L."/>
            <person name="Silva J.C."/>
            <person name="Haas B.J."/>
            <person name="Majoros W.H."/>
            <person name="Farzad M."/>
            <person name="Carlton J.M."/>
            <person name="Smith R.K. Jr."/>
            <person name="Garg J."/>
            <person name="Pearlman R.E."/>
            <person name="Karrer K.M."/>
            <person name="Sun L."/>
            <person name="Manning G."/>
            <person name="Elde N.C."/>
            <person name="Turkewitz A.P."/>
            <person name="Asai D.J."/>
            <person name="Wilkes D.E."/>
            <person name="Wang Y."/>
            <person name="Cai H."/>
            <person name="Collins K."/>
            <person name="Stewart B.A."/>
            <person name="Lee S.R."/>
            <person name="Wilamowska K."/>
            <person name="Weinberg Z."/>
            <person name="Ruzzo W.L."/>
            <person name="Wloga D."/>
            <person name="Gaertig J."/>
            <person name="Frankel J."/>
            <person name="Tsao C.-C."/>
            <person name="Gorovsky M.A."/>
            <person name="Keeling P.J."/>
            <person name="Waller R.F."/>
            <person name="Patron N.J."/>
            <person name="Cherry J.M."/>
            <person name="Stover N.A."/>
            <person name="Krieger C.J."/>
            <person name="del Toro C."/>
            <person name="Ryder H.F."/>
            <person name="Williamson S.C."/>
            <person name="Barbeau R.A."/>
            <person name="Hamilton E.P."/>
            <person name="Orias E."/>
        </authorList>
    </citation>
    <scope>NUCLEOTIDE SEQUENCE [LARGE SCALE GENOMIC DNA]</scope>
    <source>
        <strain evidence="6">SB210</strain>
    </source>
</reference>
<gene>
    <name evidence="5" type="ORF">TTHERM_00585130</name>
</gene>
<evidence type="ECO:0000313" key="5">
    <source>
        <dbReference type="EMBL" id="EAR84955.2"/>
    </source>
</evidence>
<feature type="region of interest" description="Disordered" evidence="3">
    <location>
        <begin position="1013"/>
        <end position="1045"/>
    </location>
</feature>
<sequence length="1749" mass="204750">MSNYPTSPIVNKYQSNINQDGLQNSSYSKKIGSDNHETSDQISFFDHQFQKQETIYFNSSKKELINSQYQKQKFIDKRISTESSSQIQKMNELSQTTFNSINRKNSLNAEIINKQNKTDRSISVKQLNMKEYFSKILKKPNTSIKSNNQSNLSPYFQNTESSEKTDRKMLTNYEGFIPQQMKDKRIQNISKNKQDKNLLSEQKSLLNLVDKISNQSKEMQFNGKEEFLTSRSYIPSQIHNETMFRLNKLNVLPSIQTTPLNTNNIDFRNYSNLSSLENHKVNLIDQKIGEKEYYDTPLLSPTKINSIEACRLFKDQTLYQQFTTKGVEYNTDLEHIKKLEKTKIVNLLDINQIDISKEDAAKLLQSFQSSANKSNLHLPLHNKHKNVTSRKDVEDLEQWLNYMTLQVLSNKQLDGSSLFQTLQQIFCACLNELIRQVSLQCLERGSLIRRVWESYIGLFSKIIQVKSEESSKIEGQSLAEATRLHKNYQNQINQLSHQLNETQKNYEQAKEKNKRLKFLNQQQSERVKFFEGQSVLKINEINELKYNISVLQNENQRIFSYVKEMGILDDSKLRGNKIQQEFLESFTKSQQMSYQSGLINQFSLFERADKSPMSKLEFKNNKIKRSLSLNFGDDEWLQENKLIKENEKRELYYRLKSDICILSTKNDISKSDENNKGVDTQELNEFAQQDLQKLDKYVKILKSQLYKSKKTIQTLQQQQQQKEEKIKTSSRSIQNSSHHSKQKSNISESQRHISKQSVNLQLVCTMCQQKQNEQNDYTPSPNRRKASNFNFNKDSEMNLINKNSFLETISPYSEKKEIQKRKVSNTSQINSTKSNNMQSLQHIQEEEKDFLNANQDQDRSLKSNVSSQKIKSIIIIDKSSKQISKANIQSAKSQQSLIFDKKIKQAQSVISNQMIKSKSNIQEYENFLNEFYQEANQYLNLEIKQEKESINTIAKILDQINSQNSDTNIKQFLEHFAKARSYLNEKLKESKQSSIQNNIQVPVIEINQINNNLKQTPKNNKQTKTQKKNPNNLNLNVSKSSPRKSILFTQPNNISRSNQSKNQPLQQQQQSQQVLQQSSFRVESQKLNIESEEINNIQNEIKRVPSIIEDVENETLQLEIQKIKNTLEFYHQLILDILNHINIEPLPEELQLRIKLWMQQYAGQNVNNFLQQIEFQLNNSDKNKKMLNQSLVSKSNFNIDGTNNQNSHTKKEKSSYNIEQLKSLHSFNKFNEVSNSQNHKNNHLKIISDKELNLTGTDDSLSFSKLPQINFQNSSPTKQGIKTVSSIESPHTNQHKQKQKFFNYDEKKQKRGSVLFSQNQFDQYDNFNDYESGGQNVVLYAKKGKKKSDKGAVSINQEASYKLVQSIVDKQKISQIKPHMSKFNLIKFISVVYQERIRIAQNYNNMIYTIAYDYLLNKYGLKRVAEKKLSQYLETCYFYQDIPRVKLFGNFMQLYSENECFDKDEFNFYISILKLMDEKTNTGLGLVQTFNERILCSFEKVIEYMQLNFSNDSQKKNDQILRQIQQIAINVGNQLFVDIDQTFKIIVSLYQNKKEEIENNVKKLFYAADLDKNDCIELNEFITIYRYLESETFNSNEVQNLFINSADMVTCEGEKAFSLDRFAAVCLDYQLFSLQKQQQFSQAFSQLDYVQSIEDLTKNFHKKFREIKARLQFANQYTSQFIAIIDSICQLIQPQNIQDNANKDMLWISYRLLDEESKRLYLEQLSFDLLSAEFHQLQQVYSEIDQNLI</sequence>
<feature type="region of interest" description="Disordered" evidence="3">
    <location>
        <begin position="1"/>
        <end position="34"/>
    </location>
</feature>
<feature type="compositionally biased region" description="Polar residues" evidence="3">
    <location>
        <begin position="824"/>
        <end position="836"/>
    </location>
</feature>
<feature type="compositionally biased region" description="Low complexity" evidence="3">
    <location>
        <begin position="1013"/>
        <end position="1040"/>
    </location>
</feature>
<dbReference type="InterPro" id="IPR011992">
    <property type="entry name" value="EF-hand-dom_pair"/>
</dbReference>
<dbReference type="Proteomes" id="UP000009168">
    <property type="component" value="Unassembled WGS sequence"/>
</dbReference>
<evidence type="ECO:0000259" key="4">
    <source>
        <dbReference type="PROSITE" id="PS50222"/>
    </source>
</evidence>
<feature type="region of interest" description="Disordered" evidence="3">
    <location>
        <begin position="717"/>
        <end position="752"/>
    </location>
</feature>
<feature type="region of interest" description="Disordered" evidence="3">
    <location>
        <begin position="1053"/>
        <end position="1072"/>
    </location>
</feature>
<name>I7MG99_TETTS</name>
<feature type="region of interest" description="Disordered" evidence="3">
    <location>
        <begin position="772"/>
        <end position="792"/>
    </location>
</feature>
<feature type="compositionally biased region" description="Polar residues" evidence="3">
    <location>
        <begin position="144"/>
        <end position="160"/>
    </location>
</feature>
<dbReference type="EMBL" id="GG662510">
    <property type="protein sequence ID" value="EAR84955.2"/>
    <property type="molecule type" value="Genomic_DNA"/>
</dbReference>
<dbReference type="PROSITE" id="PS00018">
    <property type="entry name" value="EF_HAND_1"/>
    <property type="match status" value="1"/>
</dbReference>
<evidence type="ECO:0000256" key="1">
    <source>
        <dbReference type="ARBA" id="ARBA00022837"/>
    </source>
</evidence>
<dbReference type="InterPro" id="IPR002048">
    <property type="entry name" value="EF_hand_dom"/>
</dbReference>